<dbReference type="InterPro" id="IPR009057">
    <property type="entry name" value="Homeodomain-like_sf"/>
</dbReference>
<organism evidence="6 7">
    <name type="scientific">Nocardiopsis metallicus</name>
    <dbReference type="NCBI Taxonomy" id="179819"/>
    <lineage>
        <taxon>Bacteria</taxon>
        <taxon>Bacillati</taxon>
        <taxon>Actinomycetota</taxon>
        <taxon>Actinomycetes</taxon>
        <taxon>Streptosporangiales</taxon>
        <taxon>Nocardiopsidaceae</taxon>
        <taxon>Nocardiopsis</taxon>
    </lineage>
</organism>
<evidence type="ECO:0000313" key="7">
    <source>
        <dbReference type="Proteomes" id="UP000579647"/>
    </source>
</evidence>
<name>A0A840W3Y3_9ACTN</name>
<dbReference type="SUPFAM" id="SSF46689">
    <property type="entry name" value="Homeodomain-like"/>
    <property type="match status" value="1"/>
</dbReference>
<dbReference type="RefSeq" id="WP_184362810.1">
    <property type="nucleotide sequence ID" value="NZ_BAAAKM010000103.1"/>
</dbReference>
<evidence type="ECO:0000256" key="4">
    <source>
        <dbReference type="PROSITE-ProRule" id="PRU00335"/>
    </source>
</evidence>
<dbReference type="InterPro" id="IPR050109">
    <property type="entry name" value="HTH-type_TetR-like_transc_reg"/>
</dbReference>
<comment type="caution">
    <text evidence="6">The sequence shown here is derived from an EMBL/GenBank/DDBJ whole genome shotgun (WGS) entry which is preliminary data.</text>
</comment>
<keyword evidence="3" id="KW-0804">Transcription</keyword>
<evidence type="ECO:0000256" key="2">
    <source>
        <dbReference type="ARBA" id="ARBA00023125"/>
    </source>
</evidence>
<dbReference type="PANTHER" id="PTHR30055">
    <property type="entry name" value="HTH-TYPE TRANSCRIPTIONAL REGULATOR RUTR"/>
    <property type="match status" value="1"/>
</dbReference>
<protein>
    <submittedName>
        <fullName evidence="6">AcrR family transcriptional regulator</fullName>
    </submittedName>
</protein>
<accession>A0A840W3Y3</accession>
<dbReference type="GO" id="GO:0000976">
    <property type="term" value="F:transcription cis-regulatory region binding"/>
    <property type="evidence" value="ECO:0007669"/>
    <property type="project" value="TreeGrafter"/>
</dbReference>
<feature type="DNA-binding region" description="H-T-H motif" evidence="4">
    <location>
        <begin position="51"/>
        <end position="70"/>
    </location>
</feature>
<dbReference type="SUPFAM" id="SSF48498">
    <property type="entry name" value="Tetracyclin repressor-like, C-terminal domain"/>
    <property type="match status" value="1"/>
</dbReference>
<feature type="domain" description="HTH tetR-type" evidence="5">
    <location>
        <begin position="28"/>
        <end position="88"/>
    </location>
</feature>
<dbReference type="Gene3D" id="1.10.357.10">
    <property type="entry name" value="Tetracycline Repressor, domain 2"/>
    <property type="match status" value="1"/>
</dbReference>
<evidence type="ECO:0000313" key="6">
    <source>
        <dbReference type="EMBL" id="MBB5490013.1"/>
    </source>
</evidence>
<dbReference type="Gene3D" id="1.10.10.60">
    <property type="entry name" value="Homeodomain-like"/>
    <property type="match status" value="1"/>
</dbReference>
<dbReference type="PROSITE" id="PS50977">
    <property type="entry name" value="HTH_TETR_2"/>
    <property type="match status" value="1"/>
</dbReference>
<dbReference type="InterPro" id="IPR036271">
    <property type="entry name" value="Tet_transcr_reg_TetR-rel_C_sf"/>
</dbReference>
<dbReference type="GO" id="GO:0045892">
    <property type="term" value="P:negative regulation of DNA-templated transcription"/>
    <property type="evidence" value="ECO:0007669"/>
    <property type="project" value="InterPro"/>
</dbReference>
<dbReference type="Pfam" id="PF02909">
    <property type="entry name" value="TetR_C_1"/>
    <property type="match status" value="1"/>
</dbReference>
<keyword evidence="7" id="KW-1185">Reference proteome</keyword>
<reference evidence="6 7" key="1">
    <citation type="submission" date="2020-08" db="EMBL/GenBank/DDBJ databases">
        <title>Sequencing the genomes of 1000 actinobacteria strains.</title>
        <authorList>
            <person name="Klenk H.-P."/>
        </authorList>
    </citation>
    <scope>NUCLEOTIDE SEQUENCE [LARGE SCALE GENOMIC DNA]</scope>
    <source>
        <strain evidence="6 7">DSM 44598</strain>
    </source>
</reference>
<proteinExistence type="predicted"/>
<keyword evidence="2 4" id="KW-0238">DNA-binding</keyword>
<dbReference type="AlphaFoldDB" id="A0A840W3Y3"/>
<sequence>MTSNNGLERSLALLWQEQAPGRRGPRAKLSVGRIARAGVEVADAEGLDALSMQRVASWLGYTTMSLYNHVPSKDLLLEVMADTAAGEAPEVAGFDDWREAVLHWAAELWGAFQAHPWVLRIPMDHAPMGPRQLAWLDRLLHPLLGRGLAPQEAMAGALQIIASVRGAAQVDTDIARSSDTSEASPRMDRLMADVLDSERFPALAQVYAAGALFTPGADGAPAEASRSVLPPHVRFGLERLLDGLDSWSR</sequence>
<dbReference type="GO" id="GO:0003700">
    <property type="term" value="F:DNA-binding transcription factor activity"/>
    <property type="evidence" value="ECO:0007669"/>
    <property type="project" value="TreeGrafter"/>
</dbReference>
<gene>
    <name evidence="6" type="ORF">HNR07_001150</name>
</gene>
<dbReference type="Pfam" id="PF00440">
    <property type="entry name" value="TetR_N"/>
    <property type="match status" value="1"/>
</dbReference>
<dbReference type="InterPro" id="IPR004111">
    <property type="entry name" value="Repressor_TetR_C"/>
</dbReference>
<dbReference type="EMBL" id="JACHDO010000001">
    <property type="protein sequence ID" value="MBB5490013.1"/>
    <property type="molecule type" value="Genomic_DNA"/>
</dbReference>
<evidence type="ECO:0000256" key="3">
    <source>
        <dbReference type="ARBA" id="ARBA00023163"/>
    </source>
</evidence>
<dbReference type="Proteomes" id="UP000579647">
    <property type="component" value="Unassembled WGS sequence"/>
</dbReference>
<evidence type="ECO:0000256" key="1">
    <source>
        <dbReference type="ARBA" id="ARBA00023015"/>
    </source>
</evidence>
<dbReference type="PANTHER" id="PTHR30055:SF151">
    <property type="entry name" value="TRANSCRIPTIONAL REGULATORY PROTEIN"/>
    <property type="match status" value="1"/>
</dbReference>
<keyword evidence="1" id="KW-0805">Transcription regulation</keyword>
<dbReference type="InterPro" id="IPR001647">
    <property type="entry name" value="HTH_TetR"/>
</dbReference>
<evidence type="ECO:0000259" key="5">
    <source>
        <dbReference type="PROSITE" id="PS50977"/>
    </source>
</evidence>